<evidence type="ECO:0000256" key="9">
    <source>
        <dbReference type="SAM" id="Phobius"/>
    </source>
</evidence>
<keyword evidence="3" id="KW-1003">Cell membrane</keyword>
<name>A0A1W2FJJ1_KIBAR</name>
<sequence length="293" mass="30819">MTQALQTIALGLLIGGVYALMAAGLTLMFGIMGIVNVAQGAFLVLVAMLTWKAWQLTGIDPILLALATTPLMFGIGWVLYRLVVVRVRSTSPAMSMLLTFGIALTIEGLLNITAGNYFRSATPSYFAESFHIGSVVLPKAQVYGCLAALLVLGLLYLVLNRTWTGRAIRATAQNPSGAALVGIGATSVASLSFAIGAATAGTGGSILSVLYPFFPASHYEWIARLLGIIVLGGMGSLRGAWVGAIILGLAETITATYGSPRWATLVFYAVILLVLLVRPHGLFGTRLREDVAT</sequence>
<dbReference type="PANTHER" id="PTHR11795">
    <property type="entry name" value="BRANCHED-CHAIN AMINO ACID TRANSPORT SYSTEM PERMEASE PROTEIN LIVH"/>
    <property type="match status" value="1"/>
</dbReference>
<comment type="similarity">
    <text evidence="8">Belongs to the binding-protein-dependent transport system permease family. LivHM subfamily.</text>
</comment>
<dbReference type="EMBL" id="FWXV01000007">
    <property type="protein sequence ID" value="SMD21953.1"/>
    <property type="molecule type" value="Genomic_DNA"/>
</dbReference>
<accession>A0A1W2FJJ1</accession>
<keyword evidence="2" id="KW-0813">Transport</keyword>
<reference evidence="10 11" key="1">
    <citation type="submission" date="2017-04" db="EMBL/GenBank/DDBJ databases">
        <authorList>
            <person name="Afonso C.L."/>
            <person name="Miller P.J."/>
            <person name="Scott M.A."/>
            <person name="Spackman E."/>
            <person name="Goraichik I."/>
            <person name="Dimitrov K.M."/>
            <person name="Suarez D.L."/>
            <person name="Swayne D.E."/>
        </authorList>
    </citation>
    <scope>NUCLEOTIDE SEQUENCE [LARGE SCALE GENOMIC DNA]</scope>
    <source>
        <strain evidence="10 11">DSM 43828</strain>
    </source>
</reference>
<comment type="subcellular location">
    <subcellularLocation>
        <location evidence="1">Cell membrane</location>
        <topology evidence="1">Multi-pass membrane protein</topology>
    </subcellularLocation>
</comment>
<dbReference type="InterPro" id="IPR001851">
    <property type="entry name" value="ABC_transp_permease"/>
</dbReference>
<dbReference type="GO" id="GO:0006865">
    <property type="term" value="P:amino acid transport"/>
    <property type="evidence" value="ECO:0007669"/>
    <property type="project" value="UniProtKB-KW"/>
</dbReference>
<evidence type="ECO:0000313" key="10">
    <source>
        <dbReference type="EMBL" id="SMD21953.1"/>
    </source>
</evidence>
<dbReference type="GO" id="GO:0022857">
    <property type="term" value="F:transmembrane transporter activity"/>
    <property type="evidence" value="ECO:0007669"/>
    <property type="project" value="InterPro"/>
</dbReference>
<evidence type="ECO:0000256" key="3">
    <source>
        <dbReference type="ARBA" id="ARBA00022475"/>
    </source>
</evidence>
<keyword evidence="4 9" id="KW-0812">Transmembrane</keyword>
<dbReference type="PANTHER" id="PTHR11795:SF445">
    <property type="entry name" value="AMINO ACID ABC TRANSPORTER PERMEASE PROTEIN"/>
    <property type="match status" value="1"/>
</dbReference>
<feature type="transmembrane region" description="Helical" evidence="9">
    <location>
        <begin position="140"/>
        <end position="159"/>
    </location>
</feature>
<feature type="transmembrane region" description="Helical" evidence="9">
    <location>
        <begin position="95"/>
        <end position="119"/>
    </location>
</feature>
<protein>
    <submittedName>
        <fullName evidence="10">Amino acid/amide ABC transporter membrane protein 1, HAAT family</fullName>
    </submittedName>
</protein>
<dbReference type="AlphaFoldDB" id="A0A1W2FJJ1"/>
<gene>
    <name evidence="10" type="ORF">SAMN05661093_07229</name>
</gene>
<dbReference type="GO" id="GO:0005886">
    <property type="term" value="C:plasma membrane"/>
    <property type="evidence" value="ECO:0007669"/>
    <property type="project" value="UniProtKB-SubCell"/>
</dbReference>
<keyword evidence="5" id="KW-0029">Amino-acid transport</keyword>
<evidence type="ECO:0000256" key="7">
    <source>
        <dbReference type="ARBA" id="ARBA00023136"/>
    </source>
</evidence>
<keyword evidence="7 9" id="KW-0472">Membrane</keyword>
<dbReference type="OrthoDB" id="9807115at2"/>
<feature type="transmembrane region" description="Helical" evidence="9">
    <location>
        <begin position="225"/>
        <end position="250"/>
    </location>
</feature>
<dbReference type="Proteomes" id="UP000192674">
    <property type="component" value="Unassembled WGS sequence"/>
</dbReference>
<evidence type="ECO:0000256" key="8">
    <source>
        <dbReference type="ARBA" id="ARBA00037998"/>
    </source>
</evidence>
<keyword evidence="6 9" id="KW-1133">Transmembrane helix</keyword>
<dbReference type="Pfam" id="PF02653">
    <property type="entry name" value="BPD_transp_2"/>
    <property type="match status" value="1"/>
</dbReference>
<feature type="transmembrane region" description="Helical" evidence="9">
    <location>
        <begin position="29"/>
        <end position="51"/>
    </location>
</feature>
<evidence type="ECO:0000256" key="5">
    <source>
        <dbReference type="ARBA" id="ARBA00022970"/>
    </source>
</evidence>
<dbReference type="InterPro" id="IPR052157">
    <property type="entry name" value="BCAA_transport_permease"/>
</dbReference>
<evidence type="ECO:0000256" key="4">
    <source>
        <dbReference type="ARBA" id="ARBA00022692"/>
    </source>
</evidence>
<evidence type="ECO:0000256" key="2">
    <source>
        <dbReference type="ARBA" id="ARBA00022448"/>
    </source>
</evidence>
<keyword evidence="11" id="KW-1185">Reference proteome</keyword>
<dbReference type="RefSeq" id="WP_084431217.1">
    <property type="nucleotide sequence ID" value="NZ_FWXV01000007.1"/>
</dbReference>
<dbReference type="CDD" id="cd06582">
    <property type="entry name" value="TM_PBP1_LivH_like"/>
    <property type="match status" value="1"/>
</dbReference>
<proteinExistence type="inferred from homology"/>
<feature type="transmembrane region" description="Helical" evidence="9">
    <location>
        <begin position="262"/>
        <end position="278"/>
    </location>
</feature>
<evidence type="ECO:0000256" key="6">
    <source>
        <dbReference type="ARBA" id="ARBA00022989"/>
    </source>
</evidence>
<evidence type="ECO:0000256" key="1">
    <source>
        <dbReference type="ARBA" id="ARBA00004651"/>
    </source>
</evidence>
<organism evidence="10 11">
    <name type="scientific">Kibdelosporangium aridum</name>
    <dbReference type="NCBI Taxonomy" id="2030"/>
    <lineage>
        <taxon>Bacteria</taxon>
        <taxon>Bacillati</taxon>
        <taxon>Actinomycetota</taxon>
        <taxon>Actinomycetes</taxon>
        <taxon>Pseudonocardiales</taxon>
        <taxon>Pseudonocardiaceae</taxon>
        <taxon>Kibdelosporangium</taxon>
    </lineage>
</organism>
<feature type="transmembrane region" description="Helical" evidence="9">
    <location>
        <begin position="63"/>
        <end position="83"/>
    </location>
</feature>
<evidence type="ECO:0000313" key="11">
    <source>
        <dbReference type="Proteomes" id="UP000192674"/>
    </source>
</evidence>